<dbReference type="eggNOG" id="ENOG502S46A">
    <property type="taxonomic scope" value="Eukaryota"/>
</dbReference>
<dbReference type="GO" id="GO:0005743">
    <property type="term" value="C:mitochondrial inner membrane"/>
    <property type="evidence" value="ECO:0007669"/>
    <property type="project" value="Ensembl"/>
</dbReference>
<organism evidence="2 3">
    <name type="scientific">Loxodonta africana</name>
    <name type="common">African elephant</name>
    <dbReference type="NCBI Taxonomy" id="9785"/>
    <lineage>
        <taxon>Eukaryota</taxon>
        <taxon>Metazoa</taxon>
        <taxon>Chordata</taxon>
        <taxon>Craniata</taxon>
        <taxon>Vertebrata</taxon>
        <taxon>Euteleostomi</taxon>
        <taxon>Mammalia</taxon>
        <taxon>Eutheria</taxon>
        <taxon>Afrotheria</taxon>
        <taxon>Proboscidea</taxon>
        <taxon>Elephantidae</taxon>
        <taxon>Loxodonta</taxon>
    </lineage>
</organism>
<dbReference type="GO" id="GO:0042775">
    <property type="term" value="P:mitochondrial ATP synthesis coupled electron transport"/>
    <property type="evidence" value="ECO:0007669"/>
    <property type="project" value="Ensembl"/>
</dbReference>
<name>G3SPT8_LOXAF</name>
<reference evidence="2" key="2">
    <citation type="submission" date="2025-08" db="UniProtKB">
        <authorList>
            <consortium name="Ensembl"/>
        </authorList>
    </citation>
    <scope>IDENTIFICATION</scope>
    <source>
        <strain evidence="2">Isolate ISIS603380</strain>
    </source>
</reference>
<feature type="compositionally biased region" description="Acidic residues" evidence="1">
    <location>
        <begin position="161"/>
        <end position="172"/>
    </location>
</feature>
<evidence type="ECO:0000313" key="2">
    <source>
        <dbReference type="Ensembl" id="ENSLAFP00000001753.2"/>
    </source>
</evidence>
<feature type="region of interest" description="Disordered" evidence="1">
    <location>
        <begin position="35"/>
        <end position="111"/>
    </location>
</feature>
<dbReference type="GeneTree" id="ENSGT00390000012196"/>
<evidence type="ECO:0000256" key="1">
    <source>
        <dbReference type="SAM" id="MobiDB-lite"/>
    </source>
</evidence>
<dbReference type="PANTHER" id="PTHR17117">
    <property type="entry name" value="NADH-UBIQUINONE OXIDOREDUCTASE"/>
    <property type="match status" value="1"/>
</dbReference>
<evidence type="ECO:0000313" key="3">
    <source>
        <dbReference type="Proteomes" id="UP000007646"/>
    </source>
</evidence>
<dbReference type="Pfam" id="PF15880">
    <property type="entry name" value="NDUFV3"/>
    <property type="match status" value="1"/>
</dbReference>
<dbReference type="InterPro" id="IPR026193">
    <property type="entry name" value="NDUFV3"/>
</dbReference>
<dbReference type="InParanoid" id="G3SPT8"/>
<reference evidence="2 3" key="1">
    <citation type="submission" date="2009-06" db="EMBL/GenBank/DDBJ databases">
        <title>The Genome Sequence of Loxodonta africana (African elephant).</title>
        <authorList>
            <person name="Di Palma F."/>
            <person name="Heiman D."/>
            <person name="Young S."/>
            <person name="Johnson J."/>
            <person name="Lander E.S."/>
            <person name="Lindblad-Toh K."/>
        </authorList>
    </citation>
    <scope>NUCLEOTIDE SEQUENCE [LARGE SCALE GENOMIC DNA]</scope>
    <source>
        <strain evidence="2 3">Isolate ISIS603380</strain>
    </source>
</reference>
<feature type="compositionally biased region" description="Basic and acidic residues" evidence="1">
    <location>
        <begin position="191"/>
        <end position="208"/>
    </location>
</feature>
<feature type="compositionally biased region" description="Basic and acidic residues" evidence="1">
    <location>
        <begin position="244"/>
        <end position="278"/>
    </location>
</feature>
<dbReference type="Proteomes" id="UP000007646">
    <property type="component" value="Unassembled WGS sequence"/>
</dbReference>
<dbReference type="AlphaFoldDB" id="G3SPT8"/>
<feature type="region of interest" description="Disordered" evidence="1">
    <location>
        <begin position="125"/>
        <end position="352"/>
    </location>
</feature>
<dbReference type="CTD" id="4731"/>
<gene>
    <name evidence="2" type="primary">NDUFV3</name>
</gene>
<keyword evidence="3" id="KW-1185">Reference proteome</keyword>
<dbReference type="OrthoDB" id="6161911at2759"/>
<feature type="compositionally biased region" description="Polar residues" evidence="1">
    <location>
        <begin position="209"/>
        <end position="218"/>
    </location>
</feature>
<feature type="compositionally biased region" description="Basic and acidic residues" evidence="1">
    <location>
        <begin position="219"/>
        <end position="230"/>
    </location>
</feature>
<dbReference type="HOGENOM" id="CLU_045834_0_0_1"/>
<dbReference type="OMA" id="PVEKNHG"/>
<feature type="compositionally biased region" description="Low complexity" evidence="1">
    <location>
        <begin position="149"/>
        <end position="160"/>
    </location>
</feature>
<dbReference type="KEGG" id="lav:100670560"/>
<dbReference type="GO" id="GO:0045271">
    <property type="term" value="C:respiratory chain complex I"/>
    <property type="evidence" value="ECO:0007669"/>
    <property type="project" value="Ensembl"/>
</dbReference>
<feature type="region of interest" description="Disordered" evidence="1">
    <location>
        <begin position="364"/>
        <end position="427"/>
    </location>
</feature>
<protein>
    <submittedName>
        <fullName evidence="2">NADH:ubiquinone oxidoreductase subunit V3</fullName>
    </submittedName>
</protein>
<proteinExistence type="predicted"/>
<dbReference type="Ensembl" id="ENSLAFT00000002097.2">
    <property type="protein sequence ID" value="ENSLAFP00000001753.2"/>
    <property type="gene ID" value="ENSLAFG00000002098.2"/>
</dbReference>
<accession>G3SPT8</accession>
<dbReference type="GeneID" id="100670560"/>
<sequence length="460" mass="49840">MAPPLLLRQGLAGALKTGLQAGLLRGLASTIPLSAESGKSEKGLPPNPKKQSKPKHVVEPKARGKLLASHPAAGLSKKPSPPSSYPSVVNKGDMVASPDPDDLTLLTDDGGPRFLARKTLVEFPQKVASPFRKQASDLGTQQGRRTAAEDSSSSSSSSSDSDSESEEEEDVSEVGPRVASKAQGKFPKSKASFEDRTPKIVIAAKEETWSQTPHTDSTYPEKPRQPEKKTAPQAEVGEGVMKQYVKEKQSQKVFRVNEMDKKSQKPGELKHSLPDHTDSGSSVPPSPVLMPLAEETGAERQLHAAPPETRGKNMEEEQVPEPKGQEASPYSRKEDLRKQVAVGNMKAAPQTKEVVLEDRVPVGSVRTVPAQNQDVSSEKIPALTLEEKGEISQDSATQLEDPDNIQETEQAAAPASPSDPPTYKNLQHHDYNAYTFIDLNLELSKFRMPQPSSGRESPRH</sequence>
<dbReference type="PANTHER" id="PTHR17117:SF3">
    <property type="entry name" value="NADH DEHYDROGENASE [UBIQUINONE] FLAVOPROTEIN 3, MITOCHONDRIAL"/>
    <property type="match status" value="1"/>
</dbReference>
<reference evidence="2" key="3">
    <citation type="submission" date="2025-09" db="UniProtKB">
        <authorList>
            <consortium name="Ensembl"/>
        </authorList>
    </citation>
    <scope>IDENTIFICATION</scope>
    <source>
        <strain evidence="2">Isolate ISIS603380</strain>
    </source>
</reference>
<dbReference type="STRING" id="9785.ENSLAFP00000001753"/>